<accession>A0ABQ4N2S4</accession>
<comment type="caution">
    <text evidence="2">The sequence shown here is derived from an EMBL/GenBank/DDBJ whole genome shotgun (WGS) entry which is preliminary data.</text>
</comment>
<keyword evidence="3" id="KW-1185">Reference proteome</keyword>
<evidence type="ECO:0000256" key="1">
    <source>
        <dbReference type="SAM" id="MobiDB-lite"/>
    </source>
</evidence>
<evidence type="ECO:0000313" key="3">
    <source>
        <dbReference type="Proteomes" id="UP000680304"/>
    </source>
</evidence>
<dbReference type="EMBL" id="BOVJ01000024">
    <property type="protein sequence ID" value="GIQ62266.1"/>
    <property type="molecule type" value="Genomic_DNA"/>
</dbReference>
<reference evidence="2 3" key="1">
    <citation type="submission" date="2021-04" db="EMBL/GenBank/DDBJ databases">
        <title>Draft genome sequence of Paenibacillus cisolokensis, LC2-13A.</title>
        <authorList>
            <person name="Uke A."/>
            <person name="Chhe C."/>
            <person name="Baramee S."/>
            <person name="Kosugi A."/>
        </authorList>
    </citation>
    <scope>NUCLEOTIDE SEQUENCE [LARGE SCALE GENOMIC DNA]</scope>
    <source>
        <strain evidence="2 3">LC2-13A</strain>
    </source>
</reference>
<dbReference type="Proteomes" id="UP000680304">
    <property type="component" value="Unassembled WGS sequence"/>
</dbReference>
<dbReference type="RefSeq" id="WP_213527580.1">
    <property type="nucleotide sequence ID" value="NZ_BOVJ01000024.1"/>
</dbReference>
<sequence length="134" mass="14272">MRRKEAWKWAVIGGAIAFLVLYGIEAASTGIERIYGPVENGSPLYVADRPDADENAANGPGAERSGPAADEQTAGEPSGTVERTDYREERLPGIPRTTYEPSVNRVADGAAGFLQSVTSGGIRFIVALFDSVTR</sequence>
<organism evidence="2 3">
    <name type="scientific">Paenibacillus cisolokensis</name>
    <dbReference type="NCBI Taxonomy" id="1658519"/>
    <lineage>
        <taxon>Bacteria</taxon>
        <taxon>Bacillati</taxon>
        <taxon>Bacillota</taxon>
        <taxon>Bacilli</taxon>
        <taxon>Bacillales</taxon>
        <taxon>Paenibacillaceae</taxon>
        <taxon>Paenibacillus</taxon>
    </lineage>
</organism>
<feature type="compositionally biased region" description="Basic and acidic residues" evidence="1">
    <location>
        <begin position="82"/>
        <end position="91"/>
    </location>
</feature>
<evidence type="ECO:0000313" key="2">
    <source>
        <dbReference type="EMBL" id="GIQ62266.1"/>
    </source>
</evidence>
<gene>
    <name evidence="2" type="ORF">PACILC2_08340</name>
</gene>
<proteinExistence type="predicted"/>
<protein>
    <submittedName>
        <fullName evidence="2">Uncharacterized protein</fullName>
    </submittedName>
</protein>
<name>A0ABQ4N2S4_9BACL</name>
<feature type="region of interest" description="Disordered" evidence="1">
    <location>
        <begin position="44"/>
        <end position="100"/>
    </location>
</feature>